<feature type="region of interest" description="Disordered" evidence="1">
    <location>
        <begin position="46"/>
        <end position="66"/>
    </location>
</feature>
<dbReference type="Proteomes" id="UP000225972">
    <property type="component" value="Unassembled WGS sequence"/>
</dbReference>
<accession>A0A238JJI4</accession>
<gene>
    <name evidence="2" type="ORF">TRP8649_04507</name>
</gene>
<dbReference type="RefSeq" id="WP_133840882.1">
    <property type="nucleotide sequence ID" value="NZ_FXXP01000004.1"/>
</dbReference>
<dbReference type="PROSITE" id="PS51257">
    <property type="entry name" value="PROKAR_LIPOPROTEIN"/>
    <property type="match status" value="1"/>
</dbReference>
<proteinExistence type="predicted"/>
<evidence type="ECO:0008006" key="4">
    <source>
        <dbReference type="Google" id="ProtNLM"/>
    </source>
</evidence>
<dbReference type="AlphaFoldDB" id="A0A238JJI4"/>
<organism evidence="2 3">
    <name type="scientific">Pelagimonas phthalicica</name>
    <dbReference type="NCBI Taxonomy" id="1037362"/>
    <lineage>
        <taxon>Bacteria</taxon>
        <taxon>Pseudomonadati</taxon>
        <taxon>Pseudomonadota</taxon>
        <taxon>Alphaproteobacteria</taxon>
        <taxon>Rhodobacterales</taxon>
        <taxon>Roseobacteraceae</taxon>
        <taxon>Pelagimonas</taxon>
    </lineage>
</organism>
<dbReference type="EMBL" id="FXXP01000004">
    <property type="protein sequence ID" value="SMX30364.1"/>
    <property type="molecule type" value="Genomic_DNA"/>
</dbReference>
<name>A0A238JJI4_9RHOB</name>
<evidence type="ECO:0000313" key="2">
    <source>
        <dbReference type="EMBL" id="SMX30364.1"/>
    </source>
</evidence>
<sequence length="66" mass="7211">MRVTLLLMAFLSVAACERYTEKTSPCFSKNGEPVVSRNVMTPLSLSFSAKPPDPTKDCNFEPVNGS</sequence>
<reference evidence="3" key="1">
    <citation type="submission" date="2017-05" db="EMBL/GenBank/DDBJ databases">
        <authorList>
            <person name="Rodrigo-Torres L."/>
            <person name="Arahal R. D."/>
            <person name="Lucena T."/>
        </authorList>
    </citation>
    <scope>NUCLEOTIDE SEQUENCE [LARGE SCALE GENOMIC DNA]</scope>
    <source>
        <strain evidence="3">CECT 8649</strain>
    </source>
</reference>
<evidence type="ECO:0000256" key="1">
    <source>
        <dbReference type="SAM" id="MobiDB-lite"/>
    </source>
</evidence>
<dbReference type="OrthoDB" id="7728009at2"/>
<protein>
    <recommendedName>
        <fullName evidence="4">Lipoprotein</fullName>
    </recommendedName>
</protein>
<keyword evidence="3" id="KW-1185">Reference proteome</keyword>
<evidence type="ECO:0000313" key="3">
    <source>
        <dbReference type="Proteomes" id="UP000225972"/>
    </source>
</evidence>